<protein>
    <recommendedName>
        <fullName evidence="2">Rrf2 family transcriptional regulator</fullName>
    </recommendedName>
</protein>
<evidence type="ECO:0000313" key="1">
    <source>
        <dbReference type="EMBL" id="SVD85609.1"/>
    </source>
</evidence>
<dbReference type="NCBIfam" id="TIGR00738">
    <property type="entry name" value="rrf2_super"/>
    <property type="match status" value="1"/>
</dbReference>
<dbReference type="SUPFAM" id="SSF46785">
    <property type="entry name" value="Winged helix' DNA-binding domain"/>
    <property type="match status" value="1"/>
</dbReference>
<accession>A0A382YRL1</accession>
<reference evidence="1" key="1">
    <citation type="submission" date="2018-05" db="EMBL/GenBank/DDBJ databases">
        <authorList>
            <person name="Lanie J.A."/>
            <person name="Ng W.-L."/>
            <person name="Kazmierczak K.M."/>
            <person name="Andrzejewski T.M."/>
            <person name="Davidsen T.M."/>
            <person name="Wayne K.J."/>
            <person name="Tettelin H."/>
            <person name="Glass J.I."/>
            <person name="Rusch D."/>
            <person name="Podicherti R."/>
            <person name="Tsui H.-C.T."/>
            <person name="Winkler M.E."/>
        </authorList>
    </citation>
    <scope>NUCLEOTIDE SEQUENCE</scope>
</reference>
<sequence>MKLNRATRYALYAVLELARNPERHLSATEIAEKYDISVNHLVKVLHDLGRASLVGSIRGAGGGHRFIGNPKRTTLYDVVMLFENFCNTGGPLPEPGEHSEIGISLGEVLNEIDEIAVATLRSISISTFLKTMLVPVQTEPTRC</sequence>
<dbReference type="Gene3D" id="1.10.10.10">
    <property type="entry name" value="Winged helix-like DNA-binding domain superfamily/Winged helix DNA-binding domain"/>
    <property type="match status" value="1"/>
</dbReference>
<gene>
    <name evidence="1" type="ORF">METZ01_LOCUS438463</name>
</gene>
<dbReference type="EMBL" id="UINC01177790">
    <property type="protein sequence ID" value="SVD85609.1"/>
    <property type="molecule type" value="Genomic_DNA"/>
</dbReference>
<dbReference type="PANTHER" id="PTHR33221:SF15">
    <property type="entry name" value="HTH-TYPE TRANSCRIPTIONAL REGULATOR YWGB-RELATED"/>
    <property type="match status" value="1"/>
</dbReference>
<dbReference type="InterPro" id="IPR036388">
    <property type="entry name" value="WH-like_DNA-bd_sf"/>
</dbReference>
<dbReference type="AlphaFoldDB" id="A0A382YRL1"/>
<dbReference type="PANTHER" id="PTHR33221">
    <property type="entry name" value="WINGED HELIX-TURN-HELIX TRANSCRIPTIONAL REGULATOR, RRF2 FAMILY"/>
    <property type="match status" value="1"/>
</dbReference>
<dbReference type="InterPro" id="IPR036390">
    <property type="entry name" value="WH_DNA-bd_sf"/>
</dbReference>
<organism evidence="1">
    <name type="scientific">marine metagenome</name>
    <dbReference type="NCBI Taxonomy" id="408172"/>
    <lineage>
        <taxon>unclassified sequences</taxon>
        <taxon>metagenomes</taxon>
        <taxon>ecological metagenomes</taxon>
    </lineage>
</organism>
<proteinExistence type="predicted"/>
<dbReference type="PROSITE" id="PS51197">
    <property type="entry name" value="HTH_RRF2_2"/>
    <property type="match status" value="1"/>
</dbReference>
<name>A0A382YRL1_9ZZZZ</name>
<dbReference type="GO" id="GO:0005829">
    <property type="term" value="C:cytosol"/>
    <property type="evidence" value="ECO:0007669"/>
    <property type="project" value="TreeGrafter"/>
</dbReference>
<dbReference type="Pfam" id="PF02082">
    <property type="entry name" value="Rrf2"/>
    <property type="match status" value="1"/>
</dbReference>
<evidence type="ECO:0008006" key="2">
    <source>
        <dbReference type="Google" id="ProtNLM"/>
    </source>
</evidence>
<dbReference type="InterPro" id="IPR000944">
    <property type="entry name" value="Tscrpt_reg_Rrf2"/>
</dbReference>
<dbReference type="GO" id="GO:0003700">
    <property type="term" value="F:DNA-binding transcription factor activity"/>
    <property type="evidence" value="ECO:0007669"/>
    <property type="project" value="TreeGrafter"/>
</dbReference>